<organism evidence="3 4">
    <name type="scientific">Thermostaphylospora chromogena</name>
    <dbReference type="NCBI Taxonomy" id="35622"/>
    <lineage>
        <taxon>Bacteria</taxon>
        <taxon>Bacillati</taxon>
        <taxon>Actinomycetota</taxon>
        <taxon>Actinomycetes</taxon>
        <taxon>Streptosporangiales</taxon>
        <taxon>Thermomonosporaceae</taxon>
        <taxon>Thermostaphylospora</taxon>
    </lineage>
</organism>
<dbReference type="STRING" id="35622.SAMN04489764_1301"/>
<keyword evidence="4" id="KW-1185">Reference proteome</keyword>
<dbReference type="GO" id="GO:0035243">
    <property type="term" value="F:protein-arginine omega-N symmetric methyltransferase activity"/>
    <property type="evidence" value="ECO:0007669"/>
    <property type="project" value="TreeGrafter"/>
</dbReference>
<dbReference type="Proteomes" id="UP000217103">
    <property type="component" value="Unassembled WGS sequence"/>
</dbReference>
<reference evidence="3 4" key="1">
    <citation type="submission" date="2016-10" db="EMBL/GenBank/DDBJ databases">
        <authorList>
            <person name="de Groot N.N."/>
        </authorList>
    </citation>
    <scope>NUCLEOTIDE SEQUENCE [LARGE SCALE GENOMIC DNA]</scope>
    <source>
        <strain evidence="3 4">DSM 43794</strain>
    </source>
</reference>
<gene>
    <name evidence="3" type="ORF">SAMN04489764_1301</name>
</gene>
<dbReference type="InterPro" id="IPR029063">
    <property type="entry name" value="SAM-dependent_MTases_sf"/>
</dbReference>
<dbReference type="SUPFAM" id="SSF53335">
    <property type="entry name" value="S-adenosyl-L-methionine-dependent methyltransferases"/>
    <property type="match status" value="1"/>
</dbReference>
<accession>A0A1H1C5K8</accession>
<evidence type="ECO:0000256" key="2">
    <source>
        <dbReference type="ARBA" id="ARBA00022679"/>
    </source>
</evidence>
<dbReference type="Pfam" id="PF02636">
    <property type="entry name" value="Methyltransf_28"/>
    <property type="match status" value="1"/>
</dbReference>
<dbReference type="PANTHER" id="PTHR12049:SF7">
    <property type="entry name" value="PROTEIN ARGININE METHYLTRANSFERASE NDUFAF7, MITOCHONDRIAL"/>
    <property type="match status" value="1"/>
</dbReference>
<dbReference type="Gene3D" id="3.40.50.12710">
    <property type="match status" value="1"/>
</dbReference>
<dbReference type="OrthoDB" id="4856867at2"/>
<dbReference type="InterPro" id="IPR038375">
    <property type="entry name" value="NDUFAF7_sf"/>
</dbReference>
<dbReference type="PANTHER" id="PTHR12049">
    <property type="entry name" value="PROTEIN ARGININE METHYLTRANSFERASE NDUFAF7, MITOCHONDRIAL"/>
    <property type="match status" value="1"/>
</dbReference>
<dbReference type="EMBL" id="FNKK01000002">
    <property type="protein sequence ID" value="SDQ59340.1"/>
    <property type="molecule type" value="Genomic_DNA"/>
</dbReference>
<evidence type="ECO:0000313" key="3">
    <source>
        <dbReference type="EMBL" id="SDQ59340.1"/>
    </source>
</evidence>
<protein>
    <submittedName>
        <fullName evidence="3">SAM-dependent methyltransferase, MidA family</fullName>
    </submittedName>
</protein>
<dbReference type="InterPro" id="IPR003788">
    <property type="entry name" value="NDUFAF7"/>
</dbReference>
<evidence type="ECO:0000256" key="1">
    <source>
        <dbReference type="ARBA" id="ARBA00022603"/>
    </source>
</evidence>
<sequence>MWLTWRAAMERALYGPGGFYLRERPSGHFRTSVNASPVFAEAMLAVLTDVDARLGHPPRLDLVDMGAGEGALVSTVLALAPPDLARRLRVTAVDLAPRPAGLAEEIVWTSGPPDSITGLVVANEWLDNVPLDVVERTERGPRLVEVDSATGRERLGPPPHDADLEWLERWWPLTRVGQRAEVGRTRDEAWASVIRRIARGRAIAVDYAHFLAERPPCGTLTGYRDGVVVPPVPDGSCDITAHVALDACAEAGRTAGPPAVLTTQRAALSALGFDGRRPALETARSDPRGYLRALTRASQEAELINPDGLGGFIWLCQDIDR</sequence>
<name>A0A1H1C5K8_9ACTN</name>
<keyword evidence="1 3" id="KW-0489">Methyltransferase</keyword>
<keyword evidence="2 3" id="KW-0808">Transferase</keyword>
<evidence type="ECO:0000313" key="4">
    <source>
        <dbReference type="Proteomes" id="UP000217103"/>
    </source>
</evidence>
<dbReference type="GO" id="GO:0032259">
    <property type="term" value="P:methylation"/>
    <property type="evidence" value="ECO:0007669"/>
    <property type="project" value="UniProtKB-KW"/>
</dbReference>
<proteinExistence type="predicted"/>
<dbReference type="AlphaFoldDB" id="A0A1H1C5K8"/>